<dbReference type="RefSeq" id="WP_234709297.1">
    <property type="nucleotide sequence ID" value="NZ_CP120366.1"/>
</dbReference>
<reference evidence="1 2" key="1">
    <citation type="submission" date="2023-03" db="EMBL/GenBank/DDBJ databases">
        <authorList>
            <person name="Menendez E."/>
            <person name="Kaur S."/>
            <person name="Flores-Felix J.D."/>
            <person name="diCenzo G.C."/>
            <person name="Peix A."/>
            <person name="Velazquez E."/>
        </authorList>
    </citation>
    <scope>NUCLEOTIDE SEQUENCE [LARGE SCALE GENOMIC DNA]</scope>
    <source>
        <strain evidence="1 2">CCBAU 71714</strain>
        <plasmid evidence="1 2">pSkuCCBAU71714a</plasmid>
    </source>
</reference>
<keyword evidence="1" id="KW-0614">Plasmid</keyword>
<protein>
    <submittedName>
        <fullName evidence="1">Uncharacterized protein</fullName>
    </submittedName>
</protein>
<dbReference type="Proteomes" id="UP001233264">
    <property type="component" value="Plasmid pSkuCCBAU71714a"/>
</dbReference>
<geneLocation type="plasmid" evidence="1 2">
    <name>pSkuCCBAU71714a</name>
</geneLocation>
<evidence type="ECO:0000313" key="2">
    <source>
        <dbReference type="Proteomes" id="UP001233264"/>
    </source>
</evidence>
<name>A0ABY8TFY4_9HYPH</name>
<evidence type="ECO:0000313" key="1">
    <source>
        <dbReference type="EMBL" id="WHS96722.1"/>
    </source>
</evidence>
<proteinExistence type="predicted"/>
<gene>
    <name evidence="1" type="ORF">PZL22_006164</name>
</gene>
<sequence>MITALPAMASMSLATYSQMRAVRLKAWMDFLHCFADGEELVARVKANLNRNAVTLGWLRSPWREGLLIAVSKREIFEQCWLASAMPDRSMFPIDDPVTWRRISN</sequence>
<organism evidence="1 2">
    <name type="scientific">Sinorhizobium kummerowiae</name>
    <dbReference type="NCBI Taxonomy" id="158892"/>
    <lineage>
        <taxon>Bacteria</taxon>
        <taxon>Pseudomonadati</taxon>
        <taxon>Pseudomonadota</taxon>
        <taxon>Alphaproteobacteria</taxon>
        <taxon>Hyphomicrobiales</taxon>
        <taxon>Rhizobiaceae</taxon>
        <taxon>Sinorhizobium/Ensifer group</taxon>
        <taxon>Sinorhizobium</taxon>
    </lineage>
</organism>
<keyword evidence="2" id="KW-1185">Reference proteome</keyword>
<dbReference type="EMBL" id="CP120366">
    <property type="protein sequence ID" value="WHS96722.1"/>
    <property type="molecule type" value="Genomic_DNA"/>
</dbReference>
<accession>A0ABY8TFY4</accession>